<evidence type="ECO:0000313" key="2">
    <source>
        <dbReference type="Proteomes" id="UP001501821"/>
    </source>
</evidence>
<keyword evidence="2" id="KW-1185">Reference proteome</keyword>
<evidence type="ECO:0000313" key="1">
    <source>
        <dbReference type="EMBL" id="GAA3822836.1"/>
    </source>
</evidence>
<reference evidence="2" key="1">
    <citation type="journal article" date="2019" name="Int. J. Syst. Evol. Microbiol.">
        <title>The Global Catalogue of Microorganisms (GCM) 10K type strain sequencing project: providing services to taxonomists for standard genome sequencing and annotation.</title>
        <authorList>
            <consortium name="The Broad Institute Genomics Platform"/>
            <consortium name="The Broad Institute Genome Sequencing Center for Infectious Disease"/>
            <person name="Wu L."/>
            <person name="Ma J."/>
        </authorList>
    </citation>
    <scope>NUCLEOTIDE SEQUENCE [LARGE SCALE GENOMIC DNA]</scope>
    <source>
        <strain evidence="2">JCM 16953</strain>
    </source>
</reference>
<name>A0ABP7INA5_9ACTN</name>
<protein>
    <submittedName>
        <fullName evidence="1">Uncharacterized protein</fullName>
    </submittedName>
</protein>
<organism evidence="1 2">
    <name type="scientific">Nocardioides panacisoli</name>
    <dbReference type="NCBI Taxonomy" id="627624"/>
    <lineage>
        <taxon>Bacteria</taxon>
        <taxon>Bacillati</taxon>
        <taxon>Actinomycetota</taxon>
        <taxon>Actinomycetes</taxon>
        <taxon>Propionibacteriales</taxon>
        <taxon>Nocardioidaceae</taxon>
        <taxon>Nocardioides</taxon>
    </lineage>
</organism>
<gene>
    <name evidence="1" type="ORF">GCM10022242_25500</name>
</gene>
<accession>A0ABP7INA5</accession>
<sequence>MVSTSTTAAPARPGPTSASWWFRSPDGDLAIAQFPNPPLFVWFGAWVLGRFDLSEAHAATVSGVRDGALLVWALDELVRGSSPFRRVVGAAVLAVQVTALVRR</sequence>
<comment type="caution">
    <text evidence="1">The sequence shown here is derived from an EMBL/GenBank/DDBJ whole genome shotgun (WGS) entry which is preliminary data.</text>
</comment>
<dbReference type="EMBL" id="BAABAH010000008">
    <property type="protein sequence ID" value="GAA3822836.1"/>
    <property type="molecule type" value="Genomic_DNA"/>
</dbReference>
<proteinExistence type="predicted"/>
<dbReference type="Proteomes" id="UP001501821">
    <property type="component" value="Unassembled WGS sequence"/>
</dbReference>